<evidence type="ECO:0000256" key="21">
    <source>
        <dbReference type="ARBA" id="ARBA00023157"/>
    </source>
</evidence>
<keyword evidence="14" id="KW-0430">Lectin</keyword>
<feature type="domain" description="Glycosyltransferase 2-like" evidence="28">
    <location>
        <begin position="172"/>
        <end position="358"/>
    </location>
</feature>
<feature type="domain" description="Glucose-6-phosphate dehydrogenase C-terminal" evidence="30">
    <location>
        <begin position="828"/>
        <end position="1100"/>
    </location>
</feature>
<organism evidence="31 32">
    <name type="scientific">Menidia menidia</name>
    <name type="common">Atlantic silverside</name>
    <dbReference type="NCBI Taxonomy" id="238744"/>
    <lineage>
        <taxon>Eukaryota</taxon>
        <taxon>Metazoa</taxon>
        <taxon>Chordata</taxon>
        <taxon>Craniata</taxon>
        <taxon>Vertebrata</taxon>
        <taxon>Euteleostomi</taxon>
        <taxon>Actinopterygii</taxon>
        <taxon>Neopterygii</taxon>
        <taxon>Teleostei</taxon>
        <taxon>Neoteleostei</taxon>
        <taxon>Acanthomorphata</taxon>
        <taxon>Ovalentaria</taxon>
        <taxon>Atherinomorphae</taxon>
        <taxon>Atheriniformes</taxon>
        <taxon>Atherinopsidae</taxon>
        <taxon>Menidiinae</taxon>
        <taxon>Menidia</taxon>
    </lineage>
</organism>
<dbReference type="PROSITE" id="PS50231">
    <property type="entry name" value="RICIN_B_LECTIN"/>
    <property type="match status" value="1"/>
</dbReference>
<dbReference type="SUPFAM" id="SSF51735">
    <property type="entry name" value="NAD(P)-binding Rossmann-fold domains"/>
    <property type="match status" value="1"/>
</dbReference>
<dbReference type="InterPro" id="IPR001173">
    <property type="entry name" value="Glyco_trans_2-like"/>
</dbReference>
<dbReference type="GO" id="GO:0030246">
    <property type="term" value="F:carbohydrate binding"/>
    <property type="evidence" value="ECO:0007669"/>
    <property type="project" value="UniProtKB-KW"/>
</dbReference>
<keyword evidence="18 25" id="KW-0560">Oxidoreductase</keyword>
<evidence type="ECO:0000259" key="27">
    <source>
        <dbReference type="Pfam" id="PF00479"/>
    </source>
</evidence>
<dbReference type="CDD" id="cd02510">
    <property type="entry name" value="pp-GalNAc-T"/>
    <property type="match status" value="1"/>
</dbReference>
<dbReference type="EMBL" id="CAJRST010041110">
    <property type="protein sequence ID" value="CAG6021691.1"/>
    <property type="molecule type" value="Genomic_DNA"/>
</dbReference>
<keyword evidence="12 26" id="KW-0812">Transmembrane</keyword>
<dbReference type="SUPFAM" id="SSF50370">
    <property type="entry name" value="Ricin B-like lectins"/>
    <property type="match status" value="1"/>
</dbReference>
<keyword evidence="32" id="KW-1185">Reference proteome</keyword>
<dbReference type="InterPro" id="IPR029044">
    <property type="entry name" value="Nucleotide-diphossugar_trans"/>
</dbReference>
<evidence type="ECO:0000256" key="14">
    <source>
        <dbReference type="ARBA" id="ARBA00022734"/>
    </source>
</evidence>
<evidence type="ECO:0000256" key="3">
    <source>
        <dbReference type="ARBA" id="ARBA00004514"/>
    </source>
</evidence>
<keyword evidence="19" id="KW-0333">Golgi apparatus</keyword>
<evidence type="ECO:0000256" key="13">
    <source>
        <dbReference type="ARBA" id="ARBA00022723"/>
    </source>
</evidence>
<dbReference type="GO" id="GO:0016757">
    <property type="term" value="F:glycosyltransferase activity"/>
    <property type="evidence" value="ECO:0007669"/>
    <property type="project" value="UniProtKB-KW"/>
</dbReference>
<comment type="pathway">
    <text evidence="4">Protein modification; protein glycosylation.</text>
</comment>
<evidence type="ECO:0000256" key="22">
    <source>
        <dbReference type="ARBA" id="ARBA00023211"/>
    </source>
</evidence>
<evidence type="ECO:0000259" key="28">
    <source>
        <dbReference type="Pfam" id="PF00535"/>
    </source>
</evidence>
<evidence type="ECO:0000259" key="30">
    <source>
        <dbReference type="Pfam" id="PF02781"/>
    </source>
</evidence>
<comment type="catalytic activity">
    <reaction evidence="24">
        <text>D-glucose 6-phosphate + NADP(+) = 6-phospho-D-glucono-1,5-lactone + NADPH + H(+)</text>
        <dbReference type="Rhea" id="RHEA:15841"/>
        <dbReference type="ChEBI" id="CHEBI:15378"/>
        <dbReference type="ChEBI" id="CHEBI:57783"/>
        <dbReference type="ChEBI" id="CHEBI:57955"/>
        <dbReference type="ChEBI" id="CHEBI:58349"/>
        <dbReference type="ChEBI" id="CHEBI:61548"/>
        <dbReference type="EC" id="1.1.1.49"/>
    </reaction>
    <physiologicalReaction direction="left-to-right" evidence="24">
        <dbReference type="Rhea" id="RHEA:15842"/>
    </physiologicalReaction>
</comment>
<dbReference type="GO" id="GO:0006006">
    <property type="term" value="P:glucose metabolic process"/>
    <property type="evidence" value="ECO:0007669"/>
    <property type="project" value="UniProtKB-KW"/>
</dbReference>
<dbReference type="InterPro" id="IPR001282">
    <property type="entry name" value="G6P_DH"/>
</dbReference>
<evidence type="ECO:0000256" key="16">
    <source>
        <dbReference type="ARBA" id="ARBA00022968"/>
    </source>
</evidence>
<dbReference type="InterPro" id="IPR045885">
    <property type="entry name" value="GalNAc-T"/>
</dbReference>
<evidence type="ECO:0000256" key="1">
    <source>
        <dbReference type="ARBA" id="ARBA00001936"/>
    </source>
</evidence>
<feature type="domain" description="Ricin B lectin" evidence="29">
    <location>
        <begin position="490"/>
        <end position="609"/>
    </location>
</feature>
<dbReference type="OrthoDB" id="60984at2759"/>
<dbReference type="Pfam" id="PF02781">
    <property type="entry name" value="G6PD_C"/>
    <property type="match status" value="1"/>
</dbReference>
<evidence type="ECO:0000256" key="18">
    <source>
        <dbReference type="ARBA" id="ARBA00023002"/>
    </source>
</evidence>
<accession>A0A8S4BTY1</accession>
<comment type="similarity">
    <text evidence="7 25">Belongs to the glucose-6-phosphate dehydrogenase family.</text>
</comment>
<keyword evidence="17 26" id="KW-1133">Transmembrane helix</keyword>
<feature type="transmembrane region" description="Helical" evidence="26">
    <location>
        <begin position="25"/>
        <end position="43"/>
    </location>
</feature>
<proteinExistence type="inferred from homology"/>
<evidence type="ECO:0000256" key="12">
    <source>
        <dbReference type="ARBA" id="ARBA00022692"/>
    </source>
</evidence>
<keyword evidence="11" id="KW-0808">Transferase</keyword>
<keyword evidence="9 25" id="KW-0313">Glucose metabolism</keyword>
<dbReference type="Gene3D" id="3.30.360.10">
    <property type="entry name" value="Dihydrodipicolinate Reductase, domain 2"/>
    <property type="match status" value="1"/>
</dbReference>
<dbReference type="Proteomes" id="UP000677803">
    <property type="component" value="Unassembled WGS sequence"/>
</dbReference>
<evidence type="ECO:0000256" key="17">
    <source>
        <dbReference type="ARBA" id="ARBA00022989"/>
    </source>
</evidence>
<dbReference type="EC" id="1.1.1.49" evidence="25"/>
<dbReference type="FunFam" id="3.40.50.720:FF:000111">
    <property type="entry name" value="Glucose-6-phosphate 1-dehydrogenase"/>
    <property type="match status" value="1"/>
</dbReference>
<comment type="pathway">
    <text evidence="5 25">Carbohydrate degradation; pentose phosphate pathway; D-ribulose 5-phosphate from D-glucose 6-phosphate (oxidative stage): step 1/3.</text>
</comment>
<comment type="caution">
    <text evidence="31">The sequence shown here is derived from an EMBL/GenBank/DDBJ whole genome shotgun (WGS) entry which is preliminary data.</text>
</comment>
<dbReference type="SUPFAM" id="SSF55347">
    <property type="entry name" value="Glyceraldehyde-3-phosphate dehydrogenase-like, C-terminal domain"/>
    <property type="match status" value="1"/>
</dbReference>
<dbReference type="Gene3D" id="3.90.550.10">
    <property type="entry name" value="Spore Coat Polysaccharide Biosynthesis Protein SpsA, Chain A"/>
    <property type="match status" value="1"/>
</dbReference>
<evidence type="ECO:0000256" key="20">
    <source>
        <dbReference type="ARBA" id="ARBA00023136"/>
    </source>
</evidence>
<keyword evidence="23 25" id="KW-0119">Carbohydrate metabolism</keyword>
<evidence type="ECO:0000256" key="5">
    <source>
        <dbReference type="ARBA" id="ARBA00004937"/>
    </source>
</evidence>
<evidence type="ECO:0000256" key="26">
    <source>
        <dbReference type="SAM" id="Phobius"/>
    </source>
</evidence>
<keyword evidence="20 26" id="KW-0472">Membrane</keyword>
<dbReference type="InterPro" id="IPR035992">
    <property type="entry name" value="Ricin_B-like_lectins"/>
</dbReference>
<evidence type="ECO:0000256" key="9">
    <source>
        <dbReference type="ARBA" id="ARBA00022526"/>
    </source>
</evidence>
<evidence type="ECO:0000256" key="2">
    <source>
        <dbReference type="ARBA" id="ARBA00004323"/>
    </source>
</evidence>
<dbReference type="Gene3D" id="2.80.10.50">
    <property type="match status" value="1"/>
</dbReference>
<dbReference type="InterPro" id="IPR022674">
    <property type="entry name" value="G6P_DH_NAD-bd"/>
</dbReference>
<dbReference type="InterPro" id="IPR019796">
    <property type="entry name" value="G6P_DH_AS"/>
</dbReference>
<evidence type="ECO:0000256" key="23">
    <source>
        <dbReference type="ARBA" id="ARBA00023277"/>
    </source>
</evidence>
<name>A0A8S4BTY1_9TELE</name>
<dbReference type="GO" id="GO:0005829">
    <property type="term" value="C:cytosol"/>
    <property type="evidence" value="ECO:0007669"/>
    <property type="project" value="UniProtKB-SubCell"/>
</dbReference>
<dbReference type="InterPro" id="IPR022675">
    <property type="entry name" value="G6P_DH_C"/>
</dbReference>
<dbReference type="FunFam" id="3.30.360.10:FF:000013">
    <property type="entry name" value="Glucose-6-phosphate 1-dehydrogenase"/>
    <property type="match status" value="1"/>
</dbReference>
<keyword evidence="16" id="KW-0735">Signal-anchor</keyword>
<evidence type="ECO:0000256" key="8">
    <source>
        <dbReference type="ARBA" id="ARBA00022490"/>
    </source>
</evidence>
<comment type="function">
    <text evidence="25">Catalyzes the rate-limiting step of the oxidative pentose-phosphate pathway, which represents a route for the dissimilation of carbohydrates besides glycolysis.</text>
</comment>
<dbReference type="AlphaFoldDB" id="A0A8S4BTY1"/>
<evidence type="ECO:0000259" key="29">
    <source>
        <dbReference type="Pfam" id="PF00652"/>
    </source>
</evidence>
<evidence type="ECO:0000256" key="15">
    <source>
        <dbReference type="ARBA" id="ARBA00022857"/>
    </source>
</evidence>
<evidence type="ECO:0000256" key="24">
    <source>
        <dbReference type="ARBA" id="ARBA00047696"/>
    </source>
</evidence>
<dbReference type="GO" id="GO:0009051">
    <property type="term" value="P:pentose-phosphate shunt, oxidative branch"/>
    <property type="evidence" value="ECO:0007669"/>
    <property type="project" value="TreeGrafter"/>
</dbReference>
<evidence type="ECO:0000256" key="25">
    <source>
        <dbReference type="RuleBase" id="RU362120"/>
    </source>
</evidence>
<comment type="cofactor">
    <cofactor evidence="1">
        <name>Mn(2+)</name>
        <dbReference type="ChEBI" id="CHEBI:29035"/>
    </cofactor>
</comment>
<evidence type="ECO:0000313" key="32">
    <source>
        <dbReference type="Proteomes" id="UP000677803"/>
    </source>
</evidence>
<dbReference type="GO" id="GO:0000139">
    <property type="term" value="C:Golgi membrane"/>
    <property type="evidence" value="ECO:0007669"/>
    <property type="project" value="UniProtKB-SubCell"/>
</dbReference>
<dbReference type="GO" id="GO:0050661">
    <property type="term" value="F:NADP binding"/>
    <property type="evidence" value="ECO:0007669"/>
    <property type="project" value="InterPro"/>
</dbReference>
<comment type="subcellular location">
    <subcellularLocation>
        <location evidence="3">Cytoplasm</location>
        <location evidence="3">Cytosol</location>
    </subcellularLocation>
    <subcellularLocation>
        <location evidence="2">Golgi apparatus membrane</location>
        <topology evidence="2">Single-pass type II membrane protein</topology>
    </subcellularLocation>
</comment>
<dbReference type="PANTHER" id="PTHR23429:SF0">
    <property type="entry name" value="GLUCOSE-6-PHOSPHATE 1-DEHYDROGENASE"/>
    <property type="match status" value="1"/>
</dbReference>
<dbReference type="InterPro" id="IPR000772">
    <property type="entry name" value="Ricin_B_lectin"/>
</dbReference>
<dbReference type="GO" id="GO:0016266">
    <property type="term" value="P:protein O-linked glycosylation via N-acetyl-galactosamine"/>
    <property type="evidence" value="ECO:0007669"/>
    <property type="project" value="UniProtKB-ARBA"/>
</dbReference>
<dbReference type="SUPFAM" id="SSF53448">
    <property type="entry name" value="Nucleotide-diphospho-sugar transferases"/>
    <property type="match status" value="1"/>
</dbReference>
<evidence type="ECO:0000256" key="7">
    <source>
        <dbReference type="ARBA" id="ARBA00009975"/>
    </source>
</evidence>
<keyword evidence="13" id="KW-0479">Metal-binding</keyword>
<keyword evidence="22" id="KW-0464">Manganese</keyword>
<dbReference type="Pfam" id="PF00479">
    <property type="entry name" value="G6PD_N"/>
    <property type="match status" value="1"/>
</dbReference>
<dbReference type="GO" id="GO:0004345">
    <property type="term" value="F:glucose-6-phosphate dehydrogenase activity"/>
    <property type="evidence" value="ECO:0007669"/>
    <property type="project" value="UniProtKB-EC"/>
</dbReference>
<comment type="similarity">
    <text evidence="6">Belongs to the glycosyltransferase 2 family. GalNAc-T subfamily.</text>
</comment>
<feature type="domain" description="Glucose-6-phosphate dehydrogenase NAD-binding" evidence="27">
    <location>
        <begin position="651"/>
        <end position="826"/>
    </location>
</feature>
<evidence type="ECO:0000256" key="6">
    <source>
        <dbReference type="ARBA" id="ARBA00005680"/>
    </source>
</evidence>
<dbReference type="HAMAP" id="MF_00966">
    <property type="entry name" value="G6PD"/>
    <property type="match status" value="1"/>
</dbReference>
<dbReference type="Pfam" id="PF00535">
    <property type="entry name" value="Glycos_transf_2"/>
    <property type="match status" value="1"/>
</dbReference>
<dbReference type="PRINTS" id="PR00079">
    <property type="entry name" value="G6PDHDRGNASE"/>
</dbReference>
<dbReference type="NCBIfam" id="TIGR00871">
    <property type="entry name" value="zwf"/>
    <property type="match status" value="1"/>
</dbReference>
<protein>
    <recommendedName>
        <fullName evidence="25">Glucose-6-phosphate 1-dehydrogenase</fullName>
        <ecNumber evidence="25">1.1.1.49</ecNumber>
    </recommendedName>
</protein>
<evidence type="ECO:0000256" key="19">
    <source>
        <dbReference type="ARBA" id="ARBA00023034"/>
    </source>
</evidence>
<dbReference type="GO" id="GO:0046872">
    <property type="term" value="F:metal ion binding"/>
    <property type="evidence" value="ECO:0007669"/>
    <property type="project" value="UniProtKB-KW"/>
</dbReference>
<dbReference type="PROSITE" id="PS00069">
    <property type="entry name" value="G6P_DEHYDROGENASE"/>
    <property type="match status" value="1"/>
</dbReference>
<dbReference type="FunFam" id="3.90.550.10:FF:000021">
    <property type="entry name" value="Polypeptide N-acetylgalactosaminyltransferase"/>
    <property type="match status" value="1"/>
</dbReference>
<gene>
    <name evidence="31" type="ORF">MMEN_LOCUS21883</name>
</gene>
<sequence>MPSIGEGWHLPVNIMRFCCCRCVRPVKLAVLCFLVLFFIIYNTNHSVMTLSSLFPFGSTLRLKGSIPEHDGTFPHPSAPSCPPGFYREEELRPHLQRPLQDPRAPGANGKGFEPHLMTPEEHKEKKHGFDKNQFNQFASDRISLHRDLGSDTRHPDCLEQKFWRCPGLPTTSVIIVFHNEAWSSLLRTVYSVLHTAPAALLTEILLVDDASTEDYLKAPLDEYVKQLLIVRVLRQRERKGLINARLMGARAARGEVLTFLDSHCECFTGWLEPLLARITEQPTAVVSPKITTIDPNDLRFLKPKPITKHYSRGNFDWRLKFVWEAVPEEVKKQRKNETYPIRTPTFAGGLFSVSKSYFEHIGTYDDQMEFWGGENLEMSFRVWQCGGLLEIIPCSVVGHIFRTKSPHTFPNGSAVIIRNLVRLAEVWMDDYKWVFYRSNRMAASISKTNSYGDVSERHKLRERLKCANFSWYLKNIYPETYIPDIRPVKYGQLKNTGWNCQLNVEKRKKPWESGQKFKCNKNPKAQYFEYTSQKEIRPSAGIEFCLHATLERRTSLELCQKRGKAFEEQIWIFTLTNQLMNPSLGKCLAVEGNNIILTRCSSTRREQSWTCMLARQKMSNIPLSRSEVFGELRKELHEDVEFRQSDVHVFIIMGASGDLAKKKIYPTLWWLFRDGLLPEQTYFVGFARSDLTVDAIRTACMPYLKVTDTEAERLSAFFTRNTYISGKYADESSFSKLDTHILSLPGGTEANRLFYLALPPTVYHDVTKNIKHHCMSTKGWNRVIVEKPFGHDLQSSEELSAHLSSLFTEEQIYRIDHYLGKEMVQNLMVLRFGNRIFGPIWNRDSVACVVLTFKEPFGTQGRGGYFDDFGIIRDVMQNHLLQMLSLVAMEKPASTSSDDVRDEKVKVLKCIAPVSMSDVVLGQYVGDPEGEGDAKLGYLDDPTVPKGSTQATFATVVLYVNNERWDGVPFILRCGKALNERKAEVRLQFTDVPGDIFGNQCRRNELVVRVQPNEAVYAKMMSKKPGDVKLPDAYERLILDVFCGSQMHFVRSDELREAWRIFTPLLHHIDKAKPQPIPYKYGSRGPTEADDLVQKVGFRYEGTYKWVNPHRL</sequence>
<dbReference type="PANTHER" id="PTHR23429">
    <property type="entry name" value="GLUCOSE-6-PHOSPHATE 1-DEHYDROGENASE G6PD"/>
    <property type="match status" value="1"/>
</dbReference>
<dbReference type="Pfam" id="PF00652">
    <property type="entry name" value="Ricin_B_lectin"/>
    <property type="match status" value="1"/>
</dbReference>
<evidence type="ECO:0000313" key="31">
    <source>
        <dbReference type="EMBL" id="CAG6021691.1"/>
    </source>
</evidence>
<dbReference type="Gene3D" id="3.40.50.720">
    <property type="entry name" value="NAD(P)-binding Rossmann-like Domain"/>
    <property type="match status" value="1"/>
</dbReference>
<reference evidence="31" key="1">
    <citation type="submission" date="2021-05" db="EMBL/GenBank/DDBJ databases">
        <authorList>
            <person name="Tigano A."/>
        </authorList>
    </citation>
    <scope>NUCLEOTIDE SEQUENCE</scope>
</reference>
<evidence type="ECO:0000256" key="11">
    <source>
        <dbReference type="ARBA" id="ARBA00022679"/>
    </source>
</evidence>
<keyword evidence="10" id="KW-0328">Glycosyltransferase</keyword>
<keyword evidence="8" id="KW-0963">Cytoplasm</keyword>
<evidence type="ECO:0000256" key="4">
    <source>
        <dbReference type="ARBA" id="ARBA00004922"/>
    </source>
</evidence>
<evidence type="ECO:0000256" key="10">
    <source>
        <dbReference type="ARBA" id="ARBA00022676"/>
    </source>
</evidence>
<dbReference type="InterPro" id="IPR036291">
    <property type="entry name" value="NAD(P)-bd_dom_sf"/>
</dbReference>
<keyword evidence="21" id="KW-1015">Disulfide bond</keyword>
<keyword evidence="15 25" id="KW-0521">NADP</keyword>